<accession>A0ABN1UKQ7</accession>
<reference evidence="1 2" key="1">
    <citation type="journal article" date="2019" name="Int. J. Syst. Evol. Microbiol.">
        <title>The Global Catalogue of Microorganisms (GCM) 10K type strain sequencing project: providing services to taxonomists for standard genome sequencing and annotation.</title>
        <authorList>
            <consortium name="The Broad Institute Genomics Platform"/>
            <consortium name="The Broad Institute Genome Sequencing Center for Infectious Disease"/>
            <person name="Wu L."/>
            <person name="Ma J."/>
        </authorList>
    </citation>
    <scope>NUCLEOTIDE SEQUENCE [LARGE SCALE GENOMIC DNA]</scope>
    <source>
        <strain evidence="1 2">JCM 12696</strain>
    </source>
</reference>
<name>A0ABN1UKQ7_9ACTN</name>
<comment type="caution">
    <text evidence="1">The sequence shown here is derived from an EMBL/GenBank/DDBJ whole genome shotgun (WGS) entry which is preliminary data.</text>
</comment>
<protein>
    <recommendedName>
        <fullName evidence="3">DUF3046 domain-containing protein</fullName>
    </recommendedName>
</protein>
<evidence type="ECO:0008006" key="3">
    <source>
        <dbReference type="Google" id="ProtNLM"/>
    </source>
</evidence>
<dbReference type="Pfam" id="PF11248">
    <property type="entry name" value="DUF3046"/>
    <property type="match status" value="1"/>
</dbReference>
<evidence type="ECO:0000313" key="2">
    <source>
        <dbReference type="Proteomes" id="UP001501371"/>
    </source>
</evidence>
<dbReference type="InterPro" id="IPR021408">
    <property type="entry name" value="DUF3046"/>
</dbReference>
<proteinExistence type="predicted"/>
<dbReference type="Proteomes" id="UP001501371">
    <property type="component" value="Unassembled WGS sequence"/>
</dbReference>
<evidence type="ECO:0000313" key="1">
    <source>
        <dbReference type="EMBL" id="GAA1156557.1"/>
    </source>
</evidence>
<gene>
    <name evidence="1" type="ORF">GCM10009654_10490</name>
</gene>
<dbReference type="EMBL" id="BAAAKV010000007">
    <property type="protein sequence ID" value="GAA1156557.1"/>
    <property type="molecule type" value="Genomic_DNA"/>
</dbReference>
<organism evidence="1 2">
    <name type="scientific">Streptomyces hebeiensis</name>
    <dbReference type="NCBI Taxonomy" id="229486"/>
    <lineage>
        <taxon>Bacteria</taxon>
        <taxon>Bacillati</taxon>
        <taxon>Actinomycetota</taxon>
        <taxon>Actinomycetes</taxon>
        <taxon>Kitasatosporales</taxon>
        <taxon>Streptomycetaceae</taxon>
        <taxon>Streptomyces</taxon>
    </lineage>
</organism>
<sequence>MAVMVGTTLAAGTSAVRPPGGILKAMRLTIFWERMADHFGPAYADSFARDHVMSELGGRTVNEALDAGWEAKDVWRAVCAAMDVPAEKR</sequence>
<keyword evidence="2" id="KW-1185">Reference proteome</keyword>